<reference evidence="2 3" key="1">
    <citation type="submission" date="2018-10" db="EMBL/GenBank/DDBJ databases">
        <title>Genomic Encyclopedia of Archaeal and Bacterial Type Strains, Phase II (KMG-II): from individual species to whole genera.</title>
        <authorList>
            <person name="Goeker M."/>
        </authorList>
    </citation>
    <scope>NUCLEOTIDE SEQUENCE [LARGE SCALE GENOMIC DNA]</scope>
    <source>
        <strain evidence="2 3">RP-AC37</strain>
    </source>
</reference>
<evidence type="ECO:0000313" key="2">
    <source>
        <dbReference type="EMBL" id="RKS73749.1"/>
    </source>
</evidence>
<dbReference type="InParanoid" id="A0A420XNI1"/>
<comment type="caution">
    <text evidence="2">The sequence shown here is derived from an EMBL/GenBank/DDBJ whole genome shotgun (WGS) entry which is preliminary data.</text>
</comment>
<dbReference type="Proteomes" id="UP000281955">
    <property type="component" value="Unassembled WGS sequence"/>
</dbReference>
<sequence>MRPVSDPELAAARTEFQRCIEQRDQDLARRVLHDAYALVVVVPQPAVMPRERWVELLPEYVVTGYEEHEALVDVEGDVAVVLSRATQHATFLGQDRSGVFVITDTWLRGADGRWRVWRRHSTPASAGALPGA</sequence>
<feature type="domain" description="DUF4440" evidence="1">
    <location>
        <begin position="10"/>
        <end position="116"/>
    </location>
</feature>
<dbReference type="AlphaFoldDB" id="A0A420XNI1"/>
<dbReference type="OrthoDB" id="5243470at2"/>
<dbReference type="Pfam" id="PF14534">
    <property type="entry name" value="DUF4440"/>
    <property type="match status" value="1"/>
</dbReference>
<dbReference type="SUPFAM" id="SSF54427">
    <property type="entry name" value="NTF2-like"/>
    <property type="match status" value="1"/>
</dbReference>
<gene>
    <name evidence="2" type="ORF">CLV35_2240</name>
</gene>
<organism evidence="2 3">
    <name type="scientific">Motilibacter peucedani</name>
    <dbReference type="NCBI Taxonomy" id="598650"/>
    <lineage>
        <taxon>Bacteria</taxon>
        <taxon>Bacillati</taxon>
        <taxon>Actinomycetota</taxon>
        <taxon>Actinomycetes</taxon>
        <taxon>Motilibacterales</taxon>
        <taxon>Motilibacteraceae</taxon>
        <taxon>Motilibacter</taxon>
    </lineage>
</organism>
<dbReference type="InterPro" id="IPR032710">
    <property type="entry name" value="NTF2-like_dom_sf"/>
</dbReference>
<dbReference type="EMBL" id="RBWV01000012">
    <property type="protein sequence ID" value="RKS73749.1"/>
    <property type="molecule type" value="Genomic_DNA"/>
</dbReference>
<proteinExistence type="predicted"/>
<dbReference type="Gene3D" id="3.10.450.50">
    <property type="match status" value="1"/>
</dbReference>
<protein>
    <submittedName>
        <fullName evidence="2">Uncharacterized protein DUF4440</fullName>
    </submittedName>
</protein>
<accession>A0A420XNI1</accession>
<keyword evidence="3" id="KW-1185">Reference proteome</keyword>
<dbReference type="InterPro" id="IPR027843">
    <property type="entry name" value="DUF4440"/>
</dbReference>
<evidence type="ECO:0000313" key="3">
    <source>
        <dbReference type="Proteomes" id="UP000281955"/>
    </source>
</evidence>
<name>A0A420XNI1_9ACTN</name>
<evidence type="ECO:0000259" key="1">
    <source>
        <dbReference type="Pfam" id="PF14534"/>
    </source>
</evidence>